<keyword evidence="5" id="KW-1185">Reference proteome</keyword>
<dbReference type="GO" id="GO:0016491">
    <property type="term" value="F:oxidoreductase activity"/>
    <property type="evidence" value="ECO:0007669"/>
    <property type="project" value="UniProtKB-KW"/>
</dbReference>
<evidence type="ECO:0000256" key="1">
    <source>
        <dbReference type="ARBA" id="ARBA00010928"/>
    </source>
</evidence>
<dbReference type="OrthoDB" id="9813657at2"/>
<dbReference type="Gene3D" id="3.40.50.720">
    <property type="entry name" value="NAD(P)-binding Rossmann-like Domain"/>
    <property type="match status" value="1"/>
</dbReference>
<reference evidence="4 5" key="1">
    <citation type="submission" date="2012-10" db="EMBL/GenBank/DDBJ databases">
        <title>Genome sequencing of Tanticharoenia sakaeratensis NBRC 103193.</title>
        <authorList>
            <person name="Azuma Y."/>
            <person name="Hadano H."/>
            <person name="Hirakawa H."/>
            <person name="Matsushita K."/>
        </authorList>
    </citation>
    <scope>NUCLEOTIDE SEQUENCE [LARGE SCALE GENOMIC DNA]</scope>
    <source>
        <strain evidence="4 5">NBRC 103193</strain>
    </source>
</reference>
<comment type="caution">
    <text evidence="4">The sequence shown here is derived from an EMBL/GenBank/DDBJ whole genome shotgun (WGS) entry which is preliminary data.</text>
</comment>
<gene>
    <name evidence="4" type="ORF">Tasa_032_009</name>
</gene>
<dbReference type="SUPFAM" id="SSF51735">
    <property type="entry name" value="NAD(P)-binding Rossmann-fold domains"/>
    <property type="match status" value="1"/>
</dbReference>
<evidence type="ECO:0000313" key="4">
    <source>
        <dbReference type="EMBL" id="GAN54878.1"/>
    </source>
</evidence>
<dbReference type="PANTHER" id="PTHR43708:SF5">
    <property type="entry name" value="CONSERVED EXPRESSED OXIDOREDUCTASE (EUROFUNG)-RELATED"/>
    <property type="match status" value="1"/>
</dbReference>
<evidence type="ECO:0000313" key="5">
    <source>
        <dbReference type="Proteomes" id="UP000032679"/>
    </source>
</evidence>
<organism evidence="4 5">
    <name type="scientific">Tanticharoenia sakaeratensis NBRC 103193</name>
    <dbReference type="NCBI Taxonomy" id="1231623"/>
    <lineage>
        <taxon>Bacteria</taxon>
        <taxon>Pseudomonadati</taxon>
        <taxon>Pseudomonadota</taxon>
        <taxon>Alphaproteobacteria</taxon>
        <taxon>Acetobacterales</taxon>
        <taxon>Acetobacteraceae</taxon>
        <taxon>Tanticharoenia</taxon>
    </lineage>
</organism>
<dbReference type="STRING" id="1231623.Tasa_032_009"/>
<dbReference type="Proteomes" id="UP000032679">
    <property type="component" value="Unassembled WGS sequence"/>
</dbReference>
<dbReference type="InterPro" id="IPR051317">
    <property type="entry name" value="Gfo/Idh/MocA_oxidoreduct"/>
</dbReference>
<feature type="domain" description="Gfo/Idh/MocA-like oxidoreductase N-terminal" evidence="3">
    <location>
        <begin position="3"/>
        <end position="114"/>
    </location>
</feature>
<protein>
    <submittedName>
        <fullName evidence="4">Oxidoreductase, NAD-binding Rossmann fold family protein</fullName>
    </submittedName>
</protein>
<comment type="similarity">
    <text evidence="1">Belongs to the Gfo/Idh/MocA family.</text>
</comment>
<dbReference type="InterPro" id="IPR000683">
    <property type="entry name" value="Gfo/Idh/MocA-like_OxRdtase_N"/>
</dbReference>
<accession>A0A0D6MNL9</accession>
<proteinExistence type="inferred from homology"/>
<dbReference type="PANTHER" id="PTHR43708">
    <property type="entry name" value="CONSERVED EXPRESSED OXIDOREDUCTASE (EUROFUNG)"/>
    <property type="match status" value="1"/>
</dbReference>
<dbReference type="GO" id="GO:0000166">
    <property type="term" value="F:nucleotide binding"/>
    <property type="evidence" value="ECO:0007669"/>
    <property type="project" value="InterPro"/>
</dbReference>
<keyword evidence="2" id="KW-0560">Oxidoreductase</keyword>
<evidence type="ECO:0000256" key="2">
    <source>
        <dbReference type="ARBA" id="ARBA00023002"/>
    </source>
</evidence>
<dbReference type="AlphaFoldDB" id="A0A0D6MNL9"/>
<dbReference type="Gene3D" id="3.30.360.10">
    <property type="entry name" value="Dihydrodipicolinate Reductase, domain 2"/>
    <property type="match status" value="1"/>
</dbReference>
<evidence type="ECO:0000259" key="3">
    <source>
        <dbReference type="Pfam" id="PF01408"/>
    </source>
</evidence>
<dbReference type="RefSeq" id="WP_048849564.1">
    <property type="nucleotide sequence ID" value="NZ_BALE01000032.1"/>
</dbReference>
<sequence>MTIRIALVGFGQIARSHHVPAIAENPAFQLAAVVNPVDVAVPDGVPLLSSFAALQAEDIGVDAVAICTPPAIRPAVARQALAAGLHVLLEKPPAATVAEARNLGCLAAGNGCSIFAAWHSVFAAGVPVARALIAAHGLQSMAITWRENADKWHPGATWLWGAEGFGVFDPGMNALSIALATTGAALVPRAADLTFRPGQEAPVTATVSFTLPDPKIAASAIFDSGYTGSDETWTIDWTLGDGSPLVLSDGGATLEHDGRRLITPRAGDMSSLDQEYPALYRHFGDLITQARSELDIRPLQIVTDILASGVRRAA</sequence>
<dbReference type="Pfam" id="PF01408">
    <property type="entry name" value="GFO_IDH_MocA"/>
    <property type="match status" value="1"/>
</dbReference>
<name>A0A0D6MNL9_9PROT</name>
<dbReference type="EMBL" id="BALE01000032">
    <property type="protein sequence ID" value="GAN54878.1"/>
    <property type="molecule type" value="Genomic_DNA"/>
</dbReference>
<dbReference type="InterPro" id="IPR036291">
    <property type="entry name" value="NAD(P)-bd_dom_sf"/>
</dbReference>